<dbReference type="EMBL" id="LWLG01000054">
    <property type="protein sequence ID" value="OAQ19748.1"/>
    <property type="molecule type" value="Genomic_DNA"/>
</dbReference>
<reference evidence="1 2" key="1">
    <citation type="submission" date="2016-04" db="EMBL/GenBank/DDBJ databases">
        <title>Genome analysis of Thermosulfurimonas dismutans, the first thermophilic sulfur-disproportionating bacterium of the phylum Thermodesulfobacteria.</title>
        <authorList>
            <person name="Mardanov A.V."/>
            <person name="Beletsky A.V."/>
            <person name="Kadnikov V.V."/>
            <person name="Slobodkin A.I."/>
            <person name="Ravin N.V."/>
        </authorList>
    </citation>
    <scope>NUCLEOTIDE SEQUENCE [LARGE SCALE GENOMIC DNA]</scope>
    <source>
        <strain evidence="1 2">S95</strain>
    </source>
</reference>
<dbReference type="GO" id="GO:0009035">
    <property type="term" value="F:type I site-specific deoxyribonuclease activity"/>
    <property type="evidence" value="ECO:0007669"/>
    <property type="project" value="UniProtKB-EC"/>
</dbReference>
<gene>
    <name evidence="1" type="ORF">TDIS_2160</name>
</gene>
<dbReference type="Proteomes" id="UP000078390">
    <property type="component" value="Unassembled WGS sequence"/>
</dbReference>
<name>A0A179D273_9BACT</name>
<dbReference type="PATRIC" id="fig|999894.6.peg.2187"/>
<dbReference type="STRING" id="999894.TDIS_2160"/>
<evidence type="ECO:0000313" key="1">
    <source>
        <dbReference type="EMBL" id="OAQ19748.1"/>
    </source>
</evidence>
<keyword evidence="2" id="KW-1185">Reference proteome</keyword>
<dbReference type="AlphaFoldDB" id="A0A179D273"/>
<protein>
    <submittedName>
        <fullName evidence="1">Type I restriction-modification system, restriction subunit R</fullName>
        <ecNumber evidence="1">3.1.21.3</ecNumber>
    </submittedName>
</protein>
<dbReference type="EC" id="3.1.21.3" evidence="1"/>
<comment type="caution">
    <text evidence="1">The sequence shown here is derived from an EMBL/GenBank/DDBJ whole genome shotgun (WGS) entry which is preliminary data.</text>
</comment>
<sequence length="138" mass="15909">MDYLLRYTDSFPIAVVEAEPENEPPEKGLEQAKGYAKDLGLAFAYGTNGHRILEYDFFTHSTREIDRFPTPQELWERWKQNTGLEVPQPGRVAEAPAVYLLVIFLDIVKFLATFKEYSSSYNPPVNIFLSSFFARSNY</sequence>
<organism evidence="1 2">
    <name type="scientific">Thermosulfurimonas dismutans</name>
    <dbReference type="NCBI Taxonomy" id="999894"/>
    <lineage>
        <taxon>Bacteria</taxon>
        <taxon>Pseudomonadati</taxon>
        <taxon>Thermodesulfobacteriota</taxon>
        <taxon>Thermodesulfobacteria</taxon>
        <taxon>Thermodesulfobacteriales</taxon>
        <taxon>Thermodesulfobacteriaceae</taxon>
        <taxon>Thermosulfurimonas</taxon>
    </lineage>
</organism>
<keyword evidence="1" id="KW-0378">Hydrolase</keyword>
<proteinExistence type="predicted"/>
<accession>A0A179D273</accession>
<dbReference type="Gene3D" id="3.90.1570.30">
    <property type="match status" value="1"/>
</dbReference>
<evidence type="ECO:0000313" key="2">
    <source>
        <dbReference type="Proteomes" id="UP000078390"/>
    </source>
</evidence>